<dbReference type="FunFam" id="3.40.50.300:FF:001091">
    <property type="entry name" value="Probable disease resistance protein At1g61300"/>
    <property type="match status" value="1"/>
</dbReference>
<dbReference type="Gene3D" id="3.80.10.10">
    <property type="entry name" value="Ribonuclease Inhibitor"/>
    <property type="match status" value="1"/>
</dbReference>
<proteinExistence type="predicted"/>
<keyword evidence="3" id="KW-0611">Plant defense</keyword>
<dbReference type="Pfam" id="PF18052">
    <property type="entry name" value="Rx_N"/>
    <property type="match status" value="1"/>
</dbReference>
<dbReference type="Pfam" id="PF00931">
    <property type="entry name" value="NB-ARC"/>
    <property type="match status" value="1"/>
</dbReference>
<dbReference type="InterPro" id="IPR038005">
    <property type="entry name" value="RX-like_CC"/>
</dbReference>
<dbReference type="STRING" id="3880.A0A072UX17"/>
<evidence type="ECO:0000259" key="7">
    <source>
        <dbReference type="Pfam" id="PF23598"/>
    </source>
</evidence>
<dbReference type="CDD" id="cd14798">
    <property type="entry name" value="RX-CC_like"/>
    <property type="match status" value="1"/>
</dbReference>
<dbReference type="EnsemblPlants" id="KEH33966">
    <property type="protein sequence ID" value="KEH33966"/>
    <property type="gene ID" value="MTR_3g455910"/>
</dbReference>
<evidence type="ECO:0000259" key="5">
    <source>
        <dbReference type="Pfam" id="PF18052"/>
    </source>
</evidence>
<dbReference type="EMBL" id="CM001219">
    <property type="protein sequence ID" value="KEH33966.1"/>
    <property type="molecule type" value="Genomic_DNA"/>
</dbReference>
<dbReference type="HOGENOM" id="CLU_000837_25_4_1"/>
<evidence type="ECO:0000256" key="2">
    <source>
        <dbReference type="ARBA" id="ARBA00022741"/>
    </source>
</evidence>
<evidence type="ECO:0000259" key="6">
    <source>
        <dbReference type="Pfam" id="PF23559"/>
    </source>
</evidence>
<reference evidence="8 10" key="1">
    <citation type="journal article" date="2011" name="Nature">
        <title>The Medicago genome provides insight into the evolution of rhizobial symbioses.</title>
        <authorList>
            <person name="Young N.D."/>
            <person name="Debelle F."/>
            <person name="Oldroyd G.E."/>
            <person name="Geurts R."/>
            <person name="Cannon S.B."/>
            <person name="Udvardi M.K."/>
            <person name="Benedito V.A."/>
            <person name="Mayer K.F."/>
            <person name="Gouzy J."/>
            <person name="Schoof H."/>
            <person name="Van de Peer Y."/>
            <person name="Proost S."/>
            <person name="Cook D.R."/>
            <person name="Meyers B.C."/>
            <person name="Spannagl M."/>
            <person name="Cheung F."/>
            <person name="De Mita S."/>
            <person name="Krishnakumar V."/>
            <person name="Gundlach H."/>
            <person name="Zhou S."/>
            <person name="Mudge J."/>
            <person name="Bharti A.K."/>
            <person name="Murray J.D."/>
            <person name="Naoumkina M.A."/>
            <person name="Rosen B."/>
            <person name="Silverstein K.A."/>
            <person name="Tang H."/>
            <person name="Rombauts S."/>
            <person name="Zhao P.X."/>
            <person name="Zhou P."/>
            <person name="Barbe V."/>
            <person name="Bardou P."/>
            <person name="Bechner M."/>
            <person name="Bellec A."/>
            <person name="Berger A."/>
            <person name="Berges H."/>
            <person name="Bidwell S."/>
            <person name="Bisseling T."/>
            <person name="Choisne N."/>
            <person name="Couloux A."/>
            <person name="Denny R."/>
            <person name="Deshpande S."/>
            <person name="Dai X."/>
            <person name="Doyle J.J."/>
            <person name="Dudez A.M."/>
            <person name="Farmer A.D."/>
            <person name="Fouteau S."/>
            <person name="Franken C."/>
            <person name="Gibelin C."/>
            <person name="Gish J."/>
            <person name="Goldstein S."/>
            <person name="Gonzalez A.J."/>
            <person name="Green P.J."/>
            <person name="Hallab A."/>
            <person name="Hartog M."/>
            <person name="Hua A."/>
            <person name="Humphray S.J."/>
            <person name="Jeong D.H."/>
            <person name="Jing Y."/>
            <person name="Jocker A."/>
            <person name="Kenton S.M."/>
            <person name="Kim D.J."/>
            <person name="Klee K."/>
            <person name="Lai H."/>
            <person name="Lang C."/>
            <person name="Lin S."/>
            <person name="Macmil S.L."/>
            <person name="Magdelenat G."/>
            <person name="Matthews L."/>
            <person name="McCorrison J."/>
            <person name="Monaghan E.L."/>
            <person name="Mun J.H."/>
            <person name="Najar F.Z."/>
            <person name="Nicholson C."/>
            <person name="Noirot C."/>
            <person name="O'Bleness M."/>
            <person name="Paule C.R."/>
            <person name="Poulain J."/>
            <person name="Prion F."/>
            <person name="Qin B."/>
            <person name="Qu C."/>
            <person name="Retzel E.F."/>
            <person name="Riddle C."/>
            <person name="Sallet E."/>
            <person name="Samain S."/>
            <person name="Samson N."/>
            <person name="Sanders I."/>
            <person name="Saurat O."/>
            <person name="Scarpelli C."/>
            <person name="Schiex T."/>
            <person name="Segurens B."/>
            <person name="Severin A.J."/>
            <person name="Sherrier D.J."/>
            <person name="Shi R."/>
            <person name="Sims S."/>
            <person name="Singer S.R."/>
            <person name="Sinharoy S."/>
            <person name="Sterck L."/>
            <person name="Viollet A."/>
            <person name="Wang B.B."/>
            <person name="Wang K."/>
            <person name="Wang M."/>
            <person name="Wang X."/>
            <person name="Warfsmann J."/>
            <person name="Weissenbach J."/>
            <person name="White D.D."/>
            <person name="White J.D."/>
            <person name="Wiley G.B."/>
            <person name="Wincker P."/>
            <person name="Xing Y."/>
            <person name="Yang L."/>
            <person name="Yao Z."/>
            <person name="Ying F."/>
            <person name="Zhai J."/>
            <person name="Zhou L."/>
            <person name="Zuber A."/>
            <person name="Denarie J."/>
            <person name="Dixon R.A."/>
            <person name="May G.D."/>
            <person name="Schwartz D.C."/>
            <person name="Rogers J."/>
            <person name="Quetier F."/>
            <person name="Town C.D."/>
            <person name="Roe B.A."/>
        </authorList>
    </citation>
    <scope>NUCLEOTIDE SEQUENCE [LARGE SCALE GENOMIC DNA]</scope>
    <source>
        <strain evidence="8">A17</strain>
        <strain evidence="9 10">cv. Jemalong A17</strain>
    </source>
</reference>
<keyword evidence="1" id="KW-0677">Repeat</keyword>
<dbReference type="GO" id="GO:0006952">
    <property type="term" value="P:defense response"/>
    <property type="evidence" value="ECO:0007669"/>
    <property type="project" value="UniProtKB-KW"/>
</dbReference>
<dbReference type="InterPro" id="IPR044974">
    <property type="entry name" value="Disease_R_plants"/>
</dbReference>
<feature type="domain" description="Disease resistance N-terminal" evidence="5">
    <location>
        <begin position="5"/>
        <end position="96"/>
    </location>
</feature>
<dbReference type="InterPro" id="IPR002182">
    <property type="entry name" value="NB-ARC"/>
</dbReference>
<dbReference type="Proteomes" id="UP000002051">
    <property type="component" value="Chromosome 3"/>
</dbReference>
<dbReference type="AlphaFoldDB" id="A0A072UX17"/>
<evidence type="ECO:0000256" key="3">
    <source>
        <dbReference type="ARBA" id="ARBA00022821"/>
    </source>
</evidence>
<feature type="domain" description="Disease resistance R13L4/SHOC-2-like LRR" evidence="7">
    <location>
        <begin position="480"/>
        <end position="801"/>
    </location>
</feature>
<gene>
    <name evidence="8" type="ordered locus">MTR_3g455910</name>
</gene>
<dbReference type="PRINTS" id="PR00364">
    <property type="entry name" value="DISEASERSIST"/>
</dbReference>
<reference evidence="8 10" key="2">
    <citation type="journal article" date="2014" name="BMC Genomics">
        <title>An improved genome release (version Mt4.0) for the model legume Medicago truncatula.</title>
        <authorList>
            <person name="Tang H."/>
            <person name="Krishnakumar V."/>
            <person name="Bidwell S."/>
            <person name="Rosen B."/>
            <person name="Chan A."/>
            <person name="Zhou S."/>
            <person name="Gentzbittel L."/>
            <person name="Childs K.L."/>
            <person name="Yandell M."/>
            <person name="Gundlach H."/>
            <person name="Mayer K.F."/>
            <person name="Schwartz D.C."/>
            <person name="Town C.D."/>
        </authorList>
    </citation>
    <scope>GENOME REANNOTATION</scope>
    <source>
        <strain evidence="8">A17</strain>
        <strain evidence="9 10">cv. Jemalong A17</strain>
    </source>
</reference>
<dbReference type="InterPro" id="IPR055414">
    <property type="entry name" value="LRR_R13L4/SHOC2-like"/>
</dbReference>
<keyword evidence="2" id="KW-0547">Nucleotide-binding</keyword>
<evidence type="ECO:0000313" key="8">
    <source>
        <dbReference type="EMBL" id="KEH33966.1"/>
    </source>
</evidence>
<dbReference type="PANTHER" id="PTHR23155:SF1052">
    <property type="entry name" value="DISEASE RESISTANCE PROTEIN RPM1"/>
    <property type="match status" value="1"/>
</dbReference>
<evidence type="ECO:0000256" key="1">
    <source>
        <dbReference type="ARBA" id="ARBA00022737"/>
    </source>
</evidence>
<organism evidence="8 10">
    <name type="scientific">Medicago truncatula</name>
    <name type="common">Barrel medic</name>
    <name type="synonym">Medicago tribuloides</name>
    <dbReference type="NCBI Taxonomy" id="3880"/>
    <lineage>
        <taxon>Eukaryota</taxon>
        <taxon>Viridiplantae</taxon>
        <taxon>Streptophyta</taxon>
        <taxon>Embryophyta</taxon>
        <taxon>Tracheophyta</taxon>
        <taxon>Spermatophyta</taxon>
        <taxon>Magnoliopsida</taxon>
        <taxon>eudicotyledons</taxon>
        <taxon>Gunneridae</taxon>
        <taxon>Pentapetalae</taxon>
        <taxon>rosids</taxon>
        <taxon>fabids</taxon>
        <taxon>Fabales</taxon>
        <taxon>Fabaceae</taxon>
        <taxon>Papilionoideae</taxon>
        <taxon>50 kb inversion clade</taxon>
        <taxon>NPAAA clade</taxon>
        <taxon>Hologalegina</taxon>
        <taxon>IRL clade</taxon>
        <taxon>Trifolieae</taxon>
        <taxon>Medicago</taxon>
    </lineage>
</organism>
<dbReference type="SUPFAM" id="SSF52058">
    <property type="entry name" value="L domain-like"/>
    <property type="match status" value="1"/>
</dbReference>
<dbReference type="Pfam" id="PF23559">
    <property type="entry name" value="WHD_DRP"/>
    <property type="match status" value="1"/>
</dbReference>
<dbReference type="InterPro" id="IPR036388">
    <property type="entry name" value="WH-like_DNA-bd_sf"/>
</dbReference>
<dbReference type="FunFam" id="1.10.10.10:FF:000322">
    <property type="entry name" value="Probable disease resistance protein At1g63360"/>
    <property type="match status" value="1"/>
</dbReference>
<evidence type="ECO:0000313" key="9">
    <source>
        <dbReference type="EnsemblPlants" id="KEH33966"/>
    </source>
</evidence>
<protein>
    <submittedName>
        <fullName evidence="8">Disease resistance protein (CC-NBS-LRR class) family protein</fullName>
    </submittedName>
</protein>
<name>A0A072UX17_MEDTR</name>
<dbReference type="Pfam" id="PF23598">
    <property type="entry name" value="LRR_14"/>
    <property type="match status" value="1"/>
</dbReference>
<dbReference type="GO" id="GO:0051707">
    <property type="term" value="P:response to other organism"/>
    <property type="evidence" value="ECO:0007669"/>
    <property type="project" value="UniProtKB-ARBA"/>
</dbReference>
<dbReference type="Gene3D" id="3.40.50.300">
    <property type="entry name" value="P-loop containing nucleotide triphosphate hydrolases"/>
    <property type="match status" value="1"/>
</dbReference>
<dbReference type="InterPro" id="IPR058922">
    <property type="entry name" value="WHD_DRP"/>
</dbReference>
<dbReference type="GO" id="GO:0043531">
    <property type="term" value="F:ADP binding"/>
    <property type="evidence" value="ECO:0007669"/>
    <property type="project" value="InterPro"/>
</dbReference>
<dbReference type="SUPFAM" id="SSF52540">
    <property type="entry name" value="P-loop containing nucleoside triphosphate hydrolases"/>
    <property type="match status" value="1"/>
</dbReference>
<dbReference type="InterPro" id="IPR032675">
    <property type="entry name" value="LRR_dom_sf"/>
</dbReference>
<sequence length="840" mass="96787">MAEMAVSLVVDQLLPLLTEEAKLLRGVHKEFAEIKDELESIQAFLKDADKRAAGAEGDNTGEGVKIWVKQLREAAFRIEDIIDDYLIQLGQQPRDPGCIDLLHKLKTMIPRRRIASEIQDVKTSVRGITERSERYGFQRSFEQGTSNSRGSRNAKWHDPRVAALYVEETEVVGFEAPRQRLIDWMVQGREERTVVSVVGMGGQGKTTLAKKVFDSKDIMGHFDYRVWITVSQSYNSEGLLRDMLLKVCKEKGVTPPEGISQMNRESLTDEVRNHLRKSRYLVVFDDVWNVHFWDDIEFSVIDSKNGSKIFITTRNMDVVLSCKKSSFIEVLELQPLTQEQSLKLFNKKAFKFDYGGSCPKELIVYPEDFEVKSKRVTRQWIAEGFMKEEKGKTMEELAEGYLIELIHRSLVQVSSLRIDGKAKGCRVHDLIRDMILQKNKDFNFCKHISDDGQTSLGGIIRRLSITTIDDVFRECINGSHVRSLFCFGNKEISTSFSREIPTKYRLFKVLDFEDFLMKNIPNNLGNFIHLKYLSFKSSNSGVKVPKPIGMLQNLETLVVRGEYFMELPKEISKLRKLRHLIGHRLSLIQLKDGIGEMKSLQTLRRVSLDMDGAAEVIKGLGKLKLIRDLGLLEVHKENERIFSSSINEMQHLEKLRVINFKYNNFVDLNLISPPTMLQKLILNGGLKEFPEWMLALQNLTVLRLVCPYSVKDSLQSLKSMQHLLILLLDLSMYKGLHLHFQDGWFQKLKELRVDHSYKLREIIIDKGSMPSLKTLSLMRLFNLKNIPTGIQHLEKLEELWIAGVDDEFGERSSTEDWNWIMDHGANIYSKDFNKIKKSRT</sequence>
<dbReference type="Gene3D" id="1.20.5.4130">
    <property type="match status" value="1"/>
</dbReference>
<dbReference type="Gene3D" id="1.10.10.10">
    <property type="entry name" value="Winged helix-like DNA-binding domain superfamily/Winged helix DNA-binding domain"/>
    <property type="match status" value="1"/>
</dbReference>
<keyword evidence="10" id="KW-1185">Reference proteome</keyword>
<feature type="domain" description="Disease resistance protein winged helix" evidence="6">
    <location>
        <begin position="364"/>
        <end position="435"/>
    </location>
</feature>
<accession>A0A072UX17</accession>
<reference evidence="9" key="3">
    <citation type="submission" date="2015-04" db="UniProtKB">
        <authorList>
            <consortium name="EnsemblPlants"/>
        </authorList>
    </citation>
    <scope>IDENTIFICATION</scope>
    <source>
        <strain evidence="9">cv. Jemalong A17</strain>
    </source>
</reference>
<dbReference type="InterPro" id="IPR027417">
    <property type="entry name" value="P-loop_NTPase"/>
</dbReference>
<evidence type="ECO:0000259" key="4">
    <source>
        <dbReference type="Pfam" id="PF00931"/>
    </source>
</evidence>
<feature type="domain" description="NB-ARC" evidence="4">
    <location>
        <begin position="176"/>
        <end position="351"/>
    </location>
</feature>
<evidence type="ECO:0000313" key="10">
    <source>
        <dbReference type="Proteomes" id="UP000002051"/>
    </source>
</evidence>
<dbReference type="InterPro" id="IPR041118">
    <property type="entry name" value="Rx_N"/>
</dbReference>
<dbReference type="PANTHER" id="PTHR23155">
    <property type="entry name" value="DISEASE RESISTANCE PROTEIN RP"/>
    <property type="match status" value="1"/>
</dbReference>